<feature type="domain" description="YdhG-like" evidence="1">
    <location>
        <begin position="12"/>
        <end position="107"/>
    </location>
</feature>
<organism evidence="2 3">
    <name type="scientific">Archangium gephyra</name>
    <dbReference type="NCBI Taxonomy" id="48"/>
    <lineage>
        <taxon>Bacteria</taxon>
        <taxon>Pseudomonadati</taxon>
        <taxon>Myxococcota</taxon>
        <taxon>Myxococcia</taxon>
        <taxon>Myxococcales</taxon>
        <taxon>Cystobacterineae</taxon>
        <taxon>Archangiaceae</taxon>
        <taxon>Archangium</taxon>
    </lineage>
</organism>
<name>A0A2W5T3E6_9BACT</name>
<reference evidence="2 3" key="1">
    <citation type="submission" date="2017-08" db="EMBL/GenBank/DDBJ databases">
        <title>Infants hospitalized years apart are colonized by the same room-sourced microbial strains.</title>
        <authorList>
            <person name="Brooks B."/>
            <person name="Olm M.R."/>
            <person name="Firek B.A."/>
            <person name="Baker R."/>
            <person name="Thomas B.C."/>
            <person name="Morowitz M.J."/>
            <person name="Banfield J.F."/>
        </authorList>
    </citation>
    <scope>NUCLEOTIDE SEQUENCE [LARGE SCALE GENOMIC DNA]</scope>
    <source>
        <strain evidence="2">S2_003_000_R2_14</strain>
    </source>
</reference>
<dbReference type="Gene3D" id="3.90.1150.200">
    <property type="match status" value="1"/>
</dbReference>
<dbReference type="EMBL" id="QFQP01000037">
    <property type="protein sequence ID" value="PZR06596.1"/>
    <property type="molecule type" value="Genomic_DNA"/>
</dbReference>
<evidence type="ECO:0000259" key="1">
    <source>
        <dbReference type="Pfam" id="PF08818"/>
    </source>
</evidence>
<protein>
    <recommendedName>
        <fullName evidence="1">YdhG-like domain-containing protein</fullName>
    </recommendedName>
</protein>
<dbReference type="Proteomes" id="UP000249061">
    <property type="component" value="Unassembled WGS sequence"/>
</dbReference>
<dbReference type="SUPFAM" id="SSF159888">
    <property type="entry name" value="YdhG-like"/>
    <property type="match status" value="1"/>
</dbReference>
<proteinExistence type="predicted"/>
<evidence type="ECO:0000313" key="2">
    <source>
        <dbReference type="EMBL" id="PZR06596.1"/>
    </source>
</evidence>
<comment type="caution">
    <text evidence="2">The sequence shown here is derived from an EMBL/GenBank/DDBJ whole genome shotgun (WGS) entry which is preliminary data.</text>
</comment>
<evidence type="ECO:0000313" key="3">
    <source>
        <dbReference type="Proteomes" id="UP000249061"/>
    </source>
</evidence>
<accession>A0A2W5T3E6</accession>
<dbReference type="Pfam" id="PF08818">
    <property type="entry name" value="DUF1801"/>
    <property type="match status" value="1"/>
</dbReference>
<sequence length="110" mass="12063">MDEYFAKFDGEQRKILDALRALITSAVPKATAAIKWGMPMWTLDGSKIVCALRATKAHVGLLVSGPAERFDDPDQRLEGSAQNMRQLKLTTVADIPKKHVTAWLKAAAAK</sequence>
<dbReference type="AlphaFoldDB" id="A0A2W5T3E6"/>
<gene>
    <name evidence="2" type="ORF">DI536_30015</name>
</gene>
<dbReference type="InterPro" id="IPR014922">
    <property type="entry name" value="YdhG-like"/>
</dbReference>